<keyword evidence="1 6" id="KW-0444">Lipid biosynthesis</keyword>
<dbReference type="AlphaFoldDB" id="D6SPA2"/>
<dbReference type="CDD" id="cd03351">
    <property type="entry name" value="LbH_UDP-GlcNAc_AT"/>
    <property type="match status" value="1"/>
</dbReference>
<keyword evidence="5 6" id="KW-0012">Acyltransferase</keyword>
<dbReference type="InterPro" id="IPR037157">
    <property type="entry name" value="Acetyltransf_C_sf"/>
</dbReference>
<dbReference type="GO" id="GO:0016020">
    <property type="term" value="C:membrane"/>
    <property type="evidence" value="ECO:0007669"/>
    <property type="project" value="GOC"/>
</dbReference>
<comment type="pathway">
    <text evidence="6">Glycolipid biosynthesis; lipid IV(A) biosynthesis; lipid IV(A) from (3R)-3-hydroxytetradecanoyl-[acyl-carrier-protein] and UDP-N-acetyl-alpha-D-glucosamine: step 1/6.</text>
</comment>
<comment type="function">
    <text evidence="6">Involved in the biosynthesis of lipid A, a phosphorylated glycolipid that anchors the lipopolysaccharide to the outer membrane of the cell.</text>
</comment>
<comment type="subcellular location">
    <subcellularLocation>
        <location evidence="6">Cytoplasm</location>
    </subcellularLocation>
</comment>
<protein>
    <recommendedName>
        <fullName evidence="6">Acyl-[acyl-carrier-protein]--UDP-N-acetylglucosamine O-acyltransferase</fullName>
        <shortName evidence="6">UDP-N-acetylglucosamine acyltransferase</shortName>
        <ecNumber evidence="6">2.3.1.129</ecNumber>
    </recommendedName>
</protein>
<feature type="domain" description="UDP N-acetylglucosamine O-acyltransferase C-terminal" evidence="7">
    <location>
        <begin position="177"/>
        <end position="258"/>
    </location>
</feature>
<dbReference type="Proteomes" id="UP000005496">
    <property type="component" value="Unassembled WGS sequence"/>
</dbReference>
<proteinExistence type="inferred from homology"/>
<dbReference type="InterPro" id="IPR029098">
    <property type="entry name" value="Acetyltransf_C"/>
</dbReference>
<accession>D6SPA2</accession>
<dbReference type="InterPro" id="IPR011004">
    <property type="entry name" value="Trimer_LpxA-like_sf"/>
</dbReference>
<reference evidence="8" key="1">
    <citation type="submission" date="2010-05" db="EMBL/GenBank/DDBJ databases">
        <title>The draft genome of Desulfonatronospira thiodismutans ASO3-1.</title>
        <authorList>
            <consortium name="US DOE Joint Genome Institute (JGI-PGF)"/>
            <person name="Lucas S."/>
            <person name="Copeland A."/>
            <person name="Lapidus A."/>
            <person name="Cheng J.-F."/>
            <person name="Bruce D."/>
            <person name="Goodwin L."/>
            <person name="Pitluck S."/>
            <person name="Chertkov O."/>
            <person name="Brettin T."/>
            <person name="Detter J.C."/>
            <person name="Han C."/>
            <person name="Land M.L."/>
            <person name="Hauser L."/>
            <person name="Kyrpides N."/>
            <person name="Mikhailova N."/>
            <person name="Muyzer G."/>
            <person name="Woyke T."/>
        </authorList>
    </citation>
    <scope>NUCLEOTIDE SEQUENCE [LARGE SCALE GENOMIC DNA]</scope>
    <source>
        <strain evidence="8">ASO3-1</strain>
    </source>
</reference>
<dbReference type="OrthoDB" id="9807278at2"/>
<dbReference type="EC" id="2.3.1.129" evidence="6"/>
<dbReference type="HAMAP" id="MF_00387">
    <property type="entry name" value="LpxA"/>
    <property type="match status" value="1"/>
</dbReference>
<dbReference type="eggNOG" id="COG1043">
    <property type="taxonomic scope" value="Bacteria"/>
</dbReference>
<dbReference type="UniPathway" id="UPA00359">
    <property type="reaction ID" value="UER00477"/>
</dbReference>
<keyword evidence="6" id="KW-0963">Cytoplasm</keyword>
<dbReference type="EMBL" id="ACJN02000002">
    <property type="protein sequence ID" value="EFI34578.1"/>
    <property type="molecule type" value="Genomic_DNA"/>
</dbReference>
<comment type="similarity">
    <text evidence="6">Belongs to the transferase hexapeptide repeat family. LpxA subfamily.</text>
</comment>
<dbReference type="NCBIfam" id="TIGR01852">
    <property type="entry name" value="lipid_A_lpxA"/>
    <property type="match status" value="1"/>
</dbReference>
<comment type="subunit">
    <text evidence="6">Homotrimer.</text>
</comment>
<dbReference type="PANTHER" id="PTHR43480">
    <property type="entry name" value="ACYL-[ACYL-CARRIER-PROTEIN]--UDP-N-ACETYLGLUCOSAMINE O-ACYLTRANSFERASE"/>
    <property type="match status" value="1"/>
</dbReference>
<dbReference type="PANTHER" id="PTHR43480:SF1">
    <property type="entry name" value="ACYL-[ACYL-CARRIER-PROTEIN]--UDP-N-ACETYLGLUCOSAMINE O-ACYLTRANSFERASE, MITOCHONDRIAL-RELATED"/>
    <property type="match status" value="1"/>
</dbReference>
<dbReference type="SUPFAM" id="SSF51161">
    <property type="entry name" value="Trimeric LpxA-like enzymes"/>
    <property type="match status" value="1"/>
</dbReference>
<evidence type="ECO:0000256" key="3">
    <source>
        <dbReference type="ARBA" id="ARBA00022679"/>
    </source>
</evidence>
<evidence type="ECO:0000313" key="9">
    <source>
        <dbReference type="Proteomes" id="UP000005496"/>
    </source>
</evidence>
<dbReference type="InterPro" id="IPR001451">
    <property type="entry name" value="Hexapep"/>
</dbReference>
<evidence type="ECO:0000256" key="4">
    <source>
        <dbReference type="ARBA" id="ARBA00023098"/>
    </source>
</evidence>
<name>D6SPA2_9BACT</name>
<dbReference type="RefSeq" id="WP_008869898.1">
    <property type="nucleotide sequence ID" value="NZ_ACJN02000002.1"/>
</dbReference>
<comment type="caution">
    <text evidence="8">The sequence shown here is derived from an EMBL/GenBank/DDBJ whole genome shotgun (WGS) entry which is preliminary data.</text>
</comment>
<dbReference type="Gene3D" id="1.20.1180.10">
    <property type="entry name" value="Udp N-acetylglucosamine O-acyltransferase, C-terminal domain"/>
    <property type="match status" value="1"/>
</dbReference>
<dbReference type="InterPro" id="IPR010137">
    <property type="entry name" value="Lipid_A_LpxA"/>
</dbReference>
<evidence type="ECO:0000256" key="5">
    <source>
        <dbReference type="ARBA" id="ARBA00023315"/>
    </source>
</evidence>
<dbReference type="Pfam" id="PF00132">
    <property type="entry name" value="Hexapep"/>
    <property type="match status" value="1"/>
</dbReference>
<keyword evidence="3 6" id="KW-0808">Transferase</keyword>
<keyword evidence="4 6" id="KW-0443">Lipid metabolism</keyword>
<keyword evidence="2 6" id="KW-0441">Lipid A biosynthesis</keyword>
<sequence length="270" mass="29270">MKTQIHPTSIVHPEAELGPGVVIGPYVIIEESTSLGEGTRVDAFAQIKKFTSLGRNNHVYSYACIGEGPQDIKYQGEETWLRLGDDNKIREYTTLNRGTPDGRGVTSIGSGCFLMAYTHVAHDCILEDGVIMANGATLGGHVHLGQKAVIGGLCAVHQFVRIGEYAFIGGKSGIAQDVPPYMLAVGERARLVGPNLIGLRRAGFPREEISALKKAFNLIWKSDLSHVQALEKAGQDFSGLRLTDNLVSFLKSSSRGVVSLERNPERNGRQ</sequence>
<keyword evidence="6" id="KW-0677">Repeat</keyword>
<dbReference type="GO" id="GO:0009245">
    <property type="term" value="P:lipid A biosynthetic process"/>
    <property type="evidence" value="ECO:0007669"/>
    <property type="project" value="UniProtKB-UniRule"/>
</dbReference>
<evidence type="ECO:0000313" key="8">
    <source>
        <dbReference type="EMBL" id="EFI34578.1"/>
    </source>
</evidence>
<dbReference type="Gene3D" id="2.160.10.10">
    <property type="entry name" value="Hexapeptide repeat proteins"/>
    <property type="match status" value="1"/>
</dbReference>
<evidence type="ECO:0000256" key="6">
    <source>
        <dbReference type="HAMAP-Rule" id="MF_00387"/>
    </source>
</evidence>
<evidence type="ECO:0000256" key="2">
    <source>
        <dbReference type="ARBA" id="ARBA00022556"/>
    </source>
</evidence>
<evidence type="ECO:0000256" key="1">
    <source>
        <dbReference type="ARBA" id="ARBA00022516"/>
    </source>
</evidence>
<comment type="catalytic activity">
    <reaction evidence="6">
        <text>a (3R)-hydroxyacyl-[ACP] + UDP-N-acetyl-alpha-D-glucosamine = a UDP-3-O-[(3R)-3-hydroxyacyl]-N-acetyl-alpha-D-glucosamine + holo-[ACP]</text>
        <dbReference type="Rhea" id="RHEA:67812"/>
        <dbReference type="Rhea" id="RHEA-COMP:9685"/>
        <dbReference type="Rhea" id="RHEA-COMP:9945"/>
        <dbReference type="ChEBI" id="CHEBI:57705"/>
        <dbReference type="ChEBI" id="CHEBI:64479"/>
        <dbReference type="ChEBI" id="CHEBI:78827"/>
        <dbReference type="ChEBI" id="CHEBI:173225"/>
        <dbReference type="EC" id="2.3.1.129"/>
    </reaction>
</comment>
<dbReference type="Pfam" id="PF13720">
    <property type="entry name" value="Acetyltransf_11"/>
    <property type="match status" value="1"/>
</dbReference>
<dbReference type="NCBIfam" id="NF003657">
    <property type="entry name" value="PRK05289.1"/>
    <property type="match status" value="1"/>
</dbReference>
<dbReference type="GO" id="GO:0008780">
    <property type="term" value="F:acyl-[acyl-carrier-protein]-UDP-N-acetylglucosamine O-acyltransferase activity"/>
    <property type="evidence" value="ECO:0007669"/>
    <property type="project" value="UniProtKB-UniRule"/>
</dbReference>
<dbReference type="GO" id="GO:0005737">
    <property type="term" value="C:cytoplasm"/>
    <property type="evidence" value="ECO:0007669"/>
    <property type="project" value="UniProtKB-SubCell"/>
</dbReference>
<evidence type="ECO:0000259" key="7">
    <source>
        <dbReference type="Pfam" id="PF13720"/>
    </source>
</evidence>
<organism evidence="8 9">
    <name type="scientific">Desulfonatronospira thiodismutans ASO3-1</name>
    <dbReference type="NCBI Taxonomy" id="555779"/>
    <lineage>
        <taxon>Bacteria</taxon>
        <taxon>Pseudomonadati</taxon>
        <taxon>Thermodesulfobacteriota</taxon>
        <taxon>Desulfovibrionia</taxon>
        <taxon>Desulfovibrionales</taxon>
        <taxon>Desulfonatronovibrionaceae</taxon>
        <taxon>Desulfonatronospira</taxon>
    </lineage>
</organism>
<keyword evidence="9" id="KW-1185">Reference proteome</keyword>
<dbReference type="PIRSF" id="PIRSF000456">
    <property type="entry name" value="UDP-GlcNAc_acltr"/>
    <property type="match status" value="1"/>
</dbReference>
<gene>
    <name evidence="6" type="primary">lpxA</name>
    <name evidence="8" type="ORF">Dthio_PD1950</name>
</gene>